<gene>
    <name evidence="5" type="ORF">G4P54_10790</name>
</gene>
<feature type="binding site" evidence="3">
    <location>
        <position position="451"/>
    </location>
    <ligand>
        <name>FAD</name>
        <dbReference type="ChEBI" id="CHEBI:57692"/>
    </ligand>
</feature>
<dbReference type="InterPro" id="IPR001613">
    <property type="entry name" value="Flavin_amine_oxidase"/>
</dbReference>
<dbReference type="Gene3D" id="3.50.50.60">
    <property type="entry name" value="FAD/NAD(P)-binding domain"/>
    <property type="match status" value="1"/>
</dbReference>
<feature type="binding site" evidence="3">
    <location>
        <begin position="78"/>
        <end position="81"/>
    </location>
    <ligand>
        <name>FAD</name>
        <dbReference type="ChEBI" id="CHEBI:57692"/>
    </ligand>
</feature>
<dbReference type="Gene3D" id="1.10.405.10">
    <property type="entry name" value="Guanine Nucleotide Dissociation Inhibitor, domain 1"/>
    <property type="match status" value="1"/>
</dbReference>
<name>A0A6H0WI85_9BACI</name>
<evidence type="ECO:0000256" key="3">
    <source>
        <dbReference type="PIRSR" id="PIRSR601613-1"/>
    </source>
</evidence>
<dbReference type="GO" id="GO:0009063">
    <property type="term" value="P:amino acid catabolic process"/>
    <property type="evidence" value="ECO:0007669"/>
    <property type="project" value="TreeGrafter"/>
</dbReference>
<dbReference type="Proteomes" id="UP000501914">
    <property type="component" value="Chromosome"/>
</dbReference>
<feature type="binding site" evidence="3">
    <location>
        <position position="81"/>
    </location>
    <ligand>
        <name>substrate</name>
    </ligand>
</feature>
<dbReference type="GO" id="GO:0001716">
    <property type="term" value="F:L-amino-acid oxidase activity"/>
    <property type="evidence" value="ECO:0007669"/>
    <property type="project" value="TreeGrafter"/>
</dbReference>
<evidence type="ECO:0000256" key="2">
    <source>
        <dbReference type="ARBA" id="ARBA00023002"/>
    </source>
</evidence>
<dbReference type="SUPFAM" id="SSF51905">
    <property type="entry name" value="FAD/NAD(P)-binding domain"/>
    <property type="match status" value="1"/>
</dbReference>
<reference evidence="5 6" key="1">
    <citation type="submission" date="2020-02" db="EMBL/GenBank/DDBJ databases">
        <title>Genome sequencing, annotation and comparative genomic analysis of Bacillus tequilensis EA-CB0015, an effective biological control agent against Pseudocercospora fijiensis in banana plants.</title>
        <authorList>
            <person name="Cuellar-Gaviria T.Z."/>
            <person name="Ju K.-S."/>
            <person name="Villegas-Escobar V."/>
        </authorList>
    </citation>
    <scope>NUCLEOTIDE SEQUENCE [LARGE SCALE GENOMIC DNA]</scope>
    <source>
        <strain evidence="5 6">EA-CB0015</strain>
    </source>
</reference>
<dbReference type="Gene3D" id="3.90.660.10">
    <property type="match status" value="1"/>
</dbReference>
<evidence type="ECO:0000313" key="6">
    <source>
        <dbReference type="Proteomes" id="UP000501914"/>
    </source>
</evidence>
<dbReference type="InterPro" id="IPR002937">
    <property type="entry name" value="Amino_oxidase"/>
</dbReference>
<keyword evidence="2" id="KW-0560">Oxidoreductase</keyword>
<keyword evidence="6" id="KW-1185">Reference proteome</keyword>
<dbReference type="PANTHER" id="PTHR10742:SF342">
    <property type="entry name" value="AMINE OXIDASE"/>
    <property type="match status" value="1"/>
</dbReference>
<dbReference type="InterPro" id="IPR050281">
    <property type="entry name" value="Flavin_monoamine_oxidase"/>
</dbReference>
<dbReference type="PRINTS" id="PR00757">
    <property type="entry name" value="AMINEOXDASEF"/>
</dbReference>
<dbReference type="KEGG" id="bteq:G4P54_10790"/>
<evidence type="ECO:0000256" key="1">
    <source>
        <dbReference type="ARBA" id="ARBA00001974"/>
    </source>
</evidence>
<protein>
    <submittedName>
        <fullName evidence="5">Flavin monoamine oxidase family protein</fullName>
    </submittedName>
</protein>
<dbReference type="RefSeq" id="WP_167872658.1">
    <property type="nucleotide sequence ID" value="NZ_CP048852.1"/>
</dbReference>
<evidence type="ECO:0000313" key="5">
    <source>
        <dbReference type="EMBL" id="QIW80250.1"/>
    </source>
</evidence>
<feature type="domain" description="Amine oxidase" evidence="4">
    <location>
        <begin position="33"/>
        <end position="474"/>
    </location>
</feature>
<dbReference type="PANTHER" id="PTHR10742">
    <property type="entry name" value="FLAVIN MONOAMINE OXIDASE"/>
    <property type="match status" value="1"/>
</dbReference>
<evidence type="ECO:0000259" key="4">
    <source>
        <dbReference type="Pfam" id="PF01593"/>
    </source>
</evidence>
<organism evidence="5 6">
    <name type="scientific">Bacillus tequilensis</name>
    <dbReference type="NCBI Taxonomy" id="227866"/>
    <lineage>
        <taxon>Bacteria</taxon>
        <taxon>Bacillati</taxon>
        <taxon>Bacillota</taxon>
        <taxon>Bacilli</taxon>
        <taxon>Bacillales</taxon>
        <taxon>Bacillaceae</taxon>
        <taxon>Bacillus</taxon>
    </lineage>
</organism>
<comment type="cofactor">
    <cofactor evidence="1">
        <name>FAD</name>
        <dbReference type="ChEBI" id="CHEBI:57692"/>
    </cofactor>
</comment>
<proteinExistence type="predicted"/>
<dbReference type="EMBL" id="CP048852">
    <property type="protein sequence ID" value="QIW80250.1"/>
    <property type="molecule type" value="Genomic_DNA"/>
</dbReference>
<dbReference type="InterPro" id="IPR036188">
    <property type="entry name" value="FAD/NAD-bd_sf"/>
</dbReference>
<feature type="binding site" evidence="3">
    <location>
        <begin position="53"/>
        <end position="54"/>
    </location>
    <ligand>
        <name>FAD</name>
        <dbReference type="ChEBI" id="CHEBI:57692"/>
    </ligand>
</feature>
<dbReference type="AlphaFoldDB" id="A0A6H0WI85"/>
<dbReference type="SUPFAM" id="SSF54373">
    <property type="entry name" value="FAD-linked reductases, C-terminal domain"/>
    <property type="match status" value="1"/>
</dbReference>
<accession>A0A6H0WI85</accession>
<sequence>MNSLMNDDMLKIIRNGLHRIHRPKHIMIVGAGLAGLVSASLLKSAGHRVTILEASGRAGGRVCTLRSPFSDGLYFNVGPMRIPNNHLLTLEYIKQFRLPTNVFINRTPMDIIYTNGIKTRLHIFERNPQVLGYPVAPNEQGKSAEELMLSVLQPILQFINQDPAKNWRIVEKQYKNNSLSSFLNTFFSYGAIDMIGTLLDMEAYMGMSLVEVLRESGYYISPSHFYEITGGMDRLPHAFLPQLKTNMLYHQKMMKISQNEHNVTIHCQHQQTAAHETFTADLAIVTIPFSTLRFVKIEPYHSFSSYKRRAIRELNYMSATKTGIEFKSRFWEKTGQRGGKSITDLPIRFSYYPSTDIGADGHAVVLASYTWADEALKWDSLSEGERIQYTLLNLSEIYGDIVWSEFVSGASFSWSQNPYSAGAFTALEPGQELELNPYIPVPEGRIHFAGEHVSLTHAWMEGAIESAIRAAYEVNRLA</sequence>
<dbReference type="Pfam" id="PF01593">
    <property type="entry name" value="Amino_oxidase"/>
    <property type="match status" value="1"/>
</dbReference>